<dbReference type="PIRSF" id="PIRSF005917">
    <property type="entry name" value="MTase_YraL"/>
    <property type="match status" value="1"/>
</dbReference>
<keyword evidence="2" id="KW-0698">rRNA processing</keyword>
<dbReference type="CDD" id="cd11648">
    <property type="entry name" value="RsmI"/>
    <property type="match status" value="1"/>
</dbReference>
<dbReference type="SUPFAM" id="SSF53790">
    <property type="entry name" value="Tetrapyrrole methylase"/>
    <property type="match status" value="1"/>
</dbReference>
<evidence type="ECO:0000256" key="4">
    <source>
        <dbReference type="ARBA" id="ARBA00022679"/>
    </source>
</evidence>
<evidence type="ECO:0000313" key="8">
    <source>
        <dbReference type="Proteomes" id="UP000777560"/>
    </source>
</evidence>
<accession>A0ABY2Z0G4</accession>
<name>A0ABY2Z0G4_9LACO</name>
<dbReference type="Gene3D" id="3.40.1010.10">
    <property type="entry name" value="Cobalt-precorrin-4 Transmethylase, Domain 1"/>
    <property type="match status" value="1"/>
</dbReference>
<proteinExistence type="predicted"/>
<dbReference type="InterPro" id="IPR000878">
    <property type="entry name" value="4pyrrol_Mease"/>
</dbReference>
<evidence type="ECO:0000256" key="5">
    <source>
        <dbReference type="ARBA" id="ARBA00022691"/>
    </source>
</evidence>
<dbReference type="Pfam" id="PF00590">
    <property type="entry name" value="TP_methylase"/>
    <property type="match status" value="1"/>
</dbReference>
<dbReference type="GO" id="GO:0008168">
    <property type="term" value="F:methyltransferase activity"/>
    <property type="evidence" value="ECO:0007669"/>
    <property type="project" value="UniProtKB-KW"/>
</dbReference>
<keyword evidence="8" id="KW-1185">Reference proteome</keyword>
<reference evidence="7 8" key="1">
    <citation type="submission" date="2018-08" db="EMBL/GenBank/DDBJ databases">
        <title>Comparative genomics of wild bee and flower associated Lactobacillus reveals potential adaptation to the bee host.</title>
        <authorList>
            <person name="Vuong H.Q."/>
            <person name="Mcfrederick Q.S."/>
        </authorList>
    </citation>
    <scope>NUCLEOTIDE SEQUENCE [LARGE SCALE GENOMIC DNA]</scope>
    <source>
        <strain evidence="7 8">HV_13</strain>
    </source>
</reference>
<gene>
    <name evidence="7" type="primary">rsmI</name>
    <name evidence="7" type="ORF">DY114_06095</name>
</gene>
<keyword evidence="1" id="KW-0963">Cytoplasm</keyword>
<dbReference type="EC" id="2.1.1.198" evidence="7"/>
<dbReference type="InterPro" id="IPR035996">
    <property type="entry name" value="4pyrrol_Methylase_sf"/>
</dbReference>
<dbReference type="InterPro" id="IPR014777">
    <property type="entry name" value="4pyrrole_Mease_sub1"/>
</dbReference>
<sequence length="264" mass="29892">MTFRAIKILKSVDIIAAENPSHTQQLLNHFEIESKKISFREDNKERRIPELIEELNSGISIAQVSDAGMPSISDPGHELVSACVENDISVVPLPGANAGITALIASGLNPQPFYFYGFLKRKNSDQISELENLNNHKESLIIYEAPHRLLKTLKNIKKVMGVDRKVVLCRELTKKFEEFTRGSIEELINWASNNQIRGEFVIIIDGNNNPDNVEEDALSVLSISEQVDHFINHDMKPNAAIKKVAKIHEVRKQEVYNIYHEIKN</sequence>
<dbReference type="GO" id="GO:0032259">
    <property type="term" value="P:methylation"/>
    <property type="evidence" value="ECO:0007669"/>
    <property type="project" value="UniProtKB-KW"/>
</dbReference>
<organism evidence="7 8">
    <name type="scientific">Apilactobacillus micheneri</name>
    <dbReference type="NCBI Taxonomy" id="1899430"/>
    <lineage>
        <taxon>Bacteria</taxon>
        <taxon>Bacillati</taxon>
        <taxon>Bacillota</taxon>
        <taxon>Bacilli</taxon>
        <taxon>Lactobacillales</taxon>
        <taxon>Lactobacillaceae</taxon>
        <taxon>Apilactobacillus</taxon>
    </lineage>
</organism>
<dbReference type="InterPro" id="IPR014776">
    <property type="entry name" value="4pyrrole_Mease_sub2"/>
</dbReference>
<dbReference type="InterPro" id="IPR008189">
    <property type="entry name" value="rRNA_ssu_MeTfrase_I"/>
</dbReference>
<evidence type="ECO:0000256" key="1">
    <source>
        <dbReference type="ARBA" id="ARBA00022490"/>
    </source>
</evidence>
<evidence type="ECO:0000313" key="7">
    <source>
        <dbReference type="EMBL" id="TPR24387.1"/>
    </source>
</evidence>
<dbReference type="Gene3D" id="3.30.950.10">
    <property type="entry name" value="Methyltransferase, Cobalt-precorrin-4 Transmethylase, Domain 2"/>
    <property type="match status" value="1"/>
</dbReference>
<keyword evidence="4 7" id="KW-0808">Transferase</keyword>
<dbReference type="PANTHER" id="PTHR46111:SF1">
    <property type="entry name" value="RIBOSOMAL RNA SMALL SUBUNIT METHYLTRANSFERASE I"/>
    <property type="match status" value="1"/>
</dbReference>
<feature type="domain" description="Tetrapyrrole methylase" evidence="6">
    <location>
        <begin position="1"/>
        <end position="187"/>
    </location>
</feature>
<dbReference type="PROSITE" id="PS01296">
    <property type="entry name" value="RSMI"/>
    <property type="match status" value="1"/>
</dbReference>
<keyword evidence="3 7" id="KW-0489">Methyltransferase</keyword>
<protein>
    <submittedName>
        <fullName evidence="7">16S rRNA (Cytidine(1402)-2'-O)-methyltransferase</fullName>
        <ecNumber evidence="7">2.1.1.198</ecNumber>
    </submittedName>
</protein>
<dbReference type="NCBIfam" id="TIGR00096">
    <property type="entry name" value="16S rRNA (cytidine(1402)-2'-O)-methyltransferase"/>
    <property type="match status" value="1"/>
</dbReference>
<dbReference type="Proteomes" id="UP000777560">
    <property type="component" value="Unassembled WGS sequence"/>
</dbReference>
<dbReference type="InterPro" id="IPR018063">
    <property type="entry name" value="SAM_MeTrfase_RsmI_CS"/>
</dbReference>
<evidence type="ECO:0000256" key="3">
    <source>
        <dbReference type="ARBA" id="ARBA00022603"/>
    </source>
</evidence>
<comment type="caution">
    <text evidence="7">The sequence shown here is derived from an EMBL/GenBank/DDBJ whole genome shotgun (WGS) entry which is preliminary data.</text>
</comment>
<dbReference type="PANTHER" id="PTHR46111">
    <property type="entry name" value="RIBOSOMAL RNA SMALL SUBUNIT METHYLTRANSFERASE I"/>
    <property type="match status" value="1"/>
</dbReference>
<evidence type="ECO:0000259" key="6">
    <source>
        <dbReference type="Pfam" id="PF00590"/>
    </source>
</evidence>
<evidence type="ECO:0000256" key="2">
    <source>
        <dbReference type="ARBA" id="ARBA00022552"/>
    </source>
</evidence>
<keyword evidence="5" id="KW-0949">S-adenosyl-L-methionine</keyword>
<dbReference type="EMBL" id="QUAV01000004">
    <property type="protein sequence ID" value="TPR24387.1"/>
    <property type="molecule type" value="Genomic_DNA"/>
</dbReference>